<feature type="domain" description="SH3b" evidence="2">
    <location>
        <begin position="131"/>
        <end position="195"/>
    </location>
</feature>
<gene>
    <name evidence="3" type="ORF">ROH8110_01395</name>
</gene>
<sequence>MWRFILVSFAFLGWSFYELSGGADYEPRINSIQARAKLDDLRPKARPADPQRADERRIAAASVGADEPDPATGNSVARSLSDLSDLPGLASAQAGDAMVTLASARASGESDVIAAVAHNIATRSVVTPLQQDLRVVAGNRVNMRAGPGTQYDRIARLERGQQVAVLRAPGNGWLKLRVVDTGRVGWMAETLVAAAN</sequence>
<accession>A0A1X6YSQ8</accession>
<organism evidence="3 4">
    <name type="scientific">Roseovarius halotolerans</name>
    <dbReference type="NCBI Taxonomy" id="505353"/>
    <lineage>
        <taxon>Bacteria</taxon>
        <taxon>Pseudomonadati</taxon>
        <taxon>Pseudomonadota</taxon>
        <taxon>Alphaproteobacteria</taxon>
        <taxon>Rhodobacterales</taxon>
        <taxon>Roseobacteraceae</taxon>
        <taxon>Roseovarius</taxon>
    </lineage>
</organism>
<reference evidence="3 4" key="1">
    <citation type="submission" date="2017-03" db="EMBL/GenBank/DDBJ databases">
        <authorList>
            <person name="Afonso C.L."/>
            <person name="Miller P.J."/>
            <person name="Scott M.A."/>
            <person name="Spackman E."/>
            <person name="Goraichik I."/>
            <person name="Dimitrov K.M."/>
            <person name="Suarez D.L."/>
            <person name="Swayne D.E."/>
        </authorList>
    </citation>
    <scope>NUCLEOTIDE SEQUENCE [LARGE SCALE GENOMIC DNA]</scope>
    <source>
        <strain evidence="3 4">CECT 8110</strain>
    </source>
</reference>
<dbReference type="OrthoDB" id="7433551at2"/>
<dbReference type="SMART" id="SM00287">
    <property type="entry name" value="SH3b"/>
    <property type="match status" value="1"/>
</dbReference>
<dbReference type="Gene3D" id="2.30.30.40">
    <property type="entry name" value="SH3 Domains"/>
    <property type="match status" value="1"/>
</dbReference>
<proteinExistence type="predicted"/>
<dbReference type="Pfam" id="PF08239">
    <property type="entry name" value="SH3_3"/>
    <property type="match status" value="1"/>
</dbReference>
<dbReference type="AlphaFoldDB" id="A0A1X6YSQ8"/>
<feature type="region of interest" description="Disordered" evidence="1">
    <location>
        <begin position="40"/>
        <end position="76"/>
    </location>
</feature>
<dbReference type="EMBL" id="FWFU01000002">
    <property type="protein sequence ID" value="SLN30140.1"/>
    <property type="molecule type" value="Genomic_DNA"/>
</dbReference>
<dbReference type="InterPro" id="IPR003646">
    <property type="entry name" value="SH3-like_bac-type"/>
</dbReference>
<evidence type="ECO:0000259" key="2">
    <source>
        <dbReference type="SMART" id="SM00287"/>
    </source>
</evidence>
<evidence type="ECO:0000313" key="4">
    <source>
        <dbReference type="Proteomes" id="UP000193207"/>
    </source>
</evidence>
<name>A0A1X6YSQ8_9RHOB</name>
<dbReference type="Proteomes" id="UP000193207">
    <property type="component" value="Unassembled WGS sequence"/>
</dbReference>
<evidence type="ECO:0000313" key="3">
    <source>
        <dbReference type="EMBL" id="SLN30140.1"/>
    </source>
</evidence>
<dbReference type="RefSeq" id="WP_085817771.1">
    <property type="nucleotide sequence ID" value="NZ_FWFU01000002.1"/>
</dbReference>
<protein>
    <submittedName>
        <fullName evidence="3">Bacterial SH3 domain protein</fullName>
    </submittedName>
</protein>
<keyword evidence="4" id="KW-1185">Reference proteome</keyword>
<evidence type="ECO:0000256" key="1">
    <source>
        <dbReference type="SAM" id="MobiDB-lite"/>
    </source>
</evidence>
<feature type="compositionally biased region" description="Basic and acidic residues" evidence="1">
    <location>
        <begin position="40"/>
        <end position="58"/>
    </location>
</feature>